<proteinExistence type="predicted"/>
<dbReference type="AlphaFoldDB" id="A0A976SIA3"/>
<name>A0A976SIA3_THEOR</name>
<protein>
    <submittedName>
        <fullName evidence="1">Uncharacterized protein</fullName>
    </submittedName>
</protein>
<dbReference type="Proteomes" id="UP000244811">
    <property type="component" value="Chromosome 1"/>
</dbReference>
<gene>
    <name evidence="1" type="ORF">MACK_003215</name>
</gene>
<evidence type="ECO:0000313" key="2">
    <source>
        <dbReference type="Proteomes" id="UP000244811"/>
    </source>
</evidence>
<dbReference type="EMBL" id="CP056069">
    <property type="protein sequence ID" value="UVC49384.1"/>
    <property type="molecule type" value="Genomic_DNA"/>
</dbReference>
<organism evidence="1 2">
    <name type="scientific">Theileria orientalis</name>
    <dbReference type="NCBI Taxonomy" id="68886"/>
    <lineage>
        <taxon>Eukaryota</taxon>
        <taxon>Sar</taxon>
        <taxon>Alveolata</taxon>
        <taxon>Apicomplexa</taxon>
        <taxon>Aconoidasida</taxon>
        <taxon>Piroplasmida</taxon>
        <taxon>Theileriidae</taxon>
        <taxon>Theileria</taxon>
    </lineage>
</organism>
<accession>A0A976SIA3</accession>
<sequence>MNLSSGKLKILVRRFFTPHKKKHILPVPKHPKKVWHLSPSLTKHYHLRTVDSTIFSKFIQDKRR</sequence>
<reference evidence="1" key="1">
    <citation type="submission" date="2022-07" db="EMBL/GenBank/DDBJ databases">
        <title>Evaluation of T. orientalis genome assembly methods using nanopore sequencing and analysis of variation between genomes.</title>
        <authorList>
            <person name="Yam J."/>
            <person name="Micallef M.L."/>
            <person name="Liu M."/>
            <person name="Djordjevic S.P."/>
            <person name="Bogema D.R."/>
            <person name="Jenkins C."/>
        </authorList>
    </citation>
    <scope>NUCLEOTIDE SEQUENCE</scope>
    <source>
        <strain evidence="1">Goon Nure</strain>
    </source>
</reference>
<evidence type="ECO:0000313" key="1">
    <source>
        <dbReference type="EMBL" id="UVC49384.1"/>
    </source>
</evidence>